<keyword evidence="3" id="KW-0808">Transferase</keyword>
<dbReference type="Gramene" id="QL04p029927:mrna">
    <property type="protein sequence ID" value="QL04p029927:mrna"/>
    <property type="gene ID" value="QL04p029927"/>
</dbReference>
<proteinExistence type="predicted"/>
<evidence type="ECO:0000256" key="2">
    <source>
        <dbReference type="ARBA" id="ARBA00022527"/>
    </source>
</evidence>
<dbReference type="EnsemblPlants" id="QL04p029927:mrna">
    <property type="protein sequence ID" value="QL04p029927:mrna"/>
    <property type="gene ID" value="QL04p029927"/>
</dbReference>
<keyword evidence="10" id="KW-1185">Reference proteome</keyword>
<gene>
    <name evidence="9" type="primary">LOC115986470</name>
</gene>
<evidence type="ECO:0000259" key="8">
    <source>
        <dbReference type="PROSITE" id="PS50011"/>
    </source>
</evidence>
<dbReference type="InterPro" id="IPR011009">
    <property type="entry name" value="Kinase-like_dom_sf"/>
</dbReference>
<dbReference type="GO" id="GO:0044773">
    <property type="term" value="P:mitotic DNA damage checkpoint signaling"/>
    <property type="evidence" value="ECO:0007669"/>
    <property type="project" value="TreeGrafter"/>
</dbReference>
<evidence type="ECO:0000256" key="6">
    <source>
        <dbReference type="ARBA" id="ARBA00022840"/>
    </source>
</evidence>
<dbReference type="PANTHER" id="PTHR44167">
    <property type="entry name" value="OVARIAN-SPECIFIC SERINE/THREONINE-PROTEIN KINASE LOK-RELATED"/>
    <property type="match status" value="1"/>
</dbReference>
<dbReference type="GO" id="GO:0004674">
    <property type="term" value="F:protein serine/threonine kinase activity"/>
    <property type="evidence" value="ECO:0007669"/>
    <property type="project" value="UniProtKB-KW"/>
</dbReference>
<name>A0A7N2LDR1_QUELO</name>
<dbReference type="Proteomes" id="UP000594261">
    <property type="component" value="Chromosome 4"/>
</dbReference>
<dbReference type="PROSITE" id="PS00108">
    <property type="entry name" value="PROTEIN_KINASE_ST"/>
    <property type="match status" value="1"/>
</dbReference>
<keyword evidence="5" id="KW-0418">Kinase</keyword>
<reference evidence="9" key="2">
    <citation type="submission" date="2021-01" db="UniProtKB">
        <authorList>
            <consortium name="EnsemblPlants"/>
        </authorList>
    </citation>
    <scope>IDENTIFICATION</scope>
</reference>
<dbReference type="GO" id="GO:0005634">
    <property type="term" value="C:nucleus"/>
    <property type="evidence" value="ECO:0007669"/>
    <property type="project" value="TreeGrafter"/>
</dbReference>
<dbReference type="PANTHER" id="PTHR44167:SF23">
    <property type="entry name" value="CDC7 KINASE, ISOFORM A-RELATED"/>
    <property type="match status" value="1"/>
</dbReference>
<sequence>MLNPHLSISEPRRRLTTPVIDKSWQLLPILFRNSVPARPEEERSSKRVLFDAPPDFVRYLCSIPGFPIRPLENGFVTVSMAAASTLFREFAAMAVFGGKVSRFGIRFLDSYRVWDSNVKTYFRKRKRAELDGLVASMAKRRSSSSISGNGENIMIRNMNSLKAILPPSKVELGVLNKETAISPVLLGSSSNFLRFPTTDLEHKEGKNDVGIEIIMCKEIPGPVNAFKFCNGLFKTETGSNTLKPMQVESITEYIPDLNLAPPISFQDPLLCEEALISDIRFRFQPGYTTTIFQEDRQCNVSPTVAGKYDIHPCDVSMSQPKEDAETQVKISGKVGCTNFSAKGDLQNLIPSEKTNVTHDAPVNCLELRNVMDNITSDKDQMVKKVETQANFPIVERCSTQKVLAKSSCRLKGLRKNAVPPEPQVVMESLDHNKVVITPKQRDQCKSGQKVILMERNLKQNRNKNMHDKENMVDATNSITSTLEEKTVPHFESFIIEEEEGSGGYGTVYRARRKNDGKMFAIKCPHANAHKHHVNNELKMLERFGGRNFIIKFEGSFQSGNSDCFVLEHVQHDRPEVLKKDIDVYQLQWYGYCLFRALACLHKQGVIHRDVKPGNFLFSRKLNKGYLIDFNLAMDLQSKYTIGSKSKSSHNVSIDHVPLPHSKSAPSIKDDKLVRGNFIAAKQGVSVNSKPTHEPNTNMMKRAIGGPLKNYRDLPVGNLFKSQGADGSGITSTKDATSTRTPSTERLREPLPFLGRKELISLVRDAVQSPGSQRERAAALPDKIDSKIAYLSPMPLQSAGAGLLKSTGVPKQKREGPCVGTKGFRAPEVLLRSLHQGPKVDVWSAGVTLLYLMIGRTPFTGDPEQNMKDIVKLKGSEDLWEVAKLHDRDSSFPVELFDIKFLPSMELQSWCKTHTKRPEFFKLIPRSLFDLVEKCLTVNPRLRLSADEALRHEFFVSCHESLRKQRMLRKGLSLESANV</sequence>
<feature type="region of interest" description="Disordered" evidence="7">
    <location>
        <begin position="721"/>
        <end position="744"/>
    </location>
</feature>
<keyword evidence="4" id="KW-0547">Nucleotide-binding</keyword>
<dbReference type="SMART" id="SM00220">
    <property type="entry name" value="S_TKc"/>
    <property type="match status" value="1"/>
</dbReference>
<dbReference type="Gene3D" id="1.10.510.10">
    <property type="entry name" value="Transferase(Phosphotransferase) domain 1"/>
    <property type="match status" value="2"/>
</dbReference>
<organism evidence="9 10">
    <name type="scientific">Quercus lobata</name>
    <name type="common">Valley oak</name>
    <dbReference type="NCBI Taxonomy" id="97700"/>
    <lineage>
        <taxon>Eukaryota</taxon>
        <taxon>Viridiplantae</taxon>
        <taxon>Streptophyta</taxon>
        <taxon>Embryophyta</taxon>
        <taxon>Tracheophyta</taxon>
        <taxon>Spermatophyta</taxon>
        <taxon>Magnoliopsida</taxon>
        <taxon>eudicotyledons</taxon>
        <taxon>Gunneridae</taxon>
        <taxon>Pentapetalae</taxon>
        <taxon>rosids</taxon>
        <taxon>fabids</taxon>
        <taxon>Fagales</taxon>
        <taxon>Fagaceae</taxon>
        <taxon>Quercus</taxon>
    </lineage>
</organism>
<feature type="compositionally biased region" description="Polar residues" evidence="7">
    <location>
        <begin position="728"/>
        <end position="741"/>
    </location>
</feature>
<evidence type="ECO:0000256" key="7">
    <source>
        <dbReference type="SAM" id="MobiDB-lite"/>
    </source>
</evidence>
<accession>A0A7N2LDR1</accession>
<dbReference type="EMBL" id="LRBV02000004">
    <property type="status" value="NOT_ANNOTATED_CDS"/>
    <property type="molecule type" value="Genomic_DNA"/>
</dbReference>
<dbReference type="OrthoDB" id="10020333at2759"/>
<dbReference type="PROSITE" id="PS50011">
    <property type="entry name" value="PROTEIN_KINASE_DOM"/>
    <property type="match status" value="1"/>
</dbReference>
<dbReference type="SUPFAM" id="SSF56112">
    <property type="entry name" value="Protein kinase-like (PK-like)"/>
    <property type="match status" value="1"/>
</dbReference>
<dbReference type="InterPro" id="IPR000719">
    <property type="entry name" value="Prot_kinase_dom"/>
</dbReference>
<dbReference type="InParanoid" id="A0A7N2LDR1"/>
<evidence type="ECO:0000256" key="3">
    <source>
        <dbReference type="ARBA" id="ARBA00022679"/>
    </source>
</evidence>
<dbReference type="Pfam" id="PF00069">
    <property type="entry name" value="Pkinase"/>
    <property type="match status" value="2"/>
</dbReference>
<keyword evidence="2" id="KW-0723">Serine/threonine-protein kinase</keyword>
<dbReference type="GO" id="GO:0005524">
    <property type="term" value="F:ATP binding"/>
    <property type="evidence" value="ECO:0007669"/>
    <property type="project" value="UniProtKB-KW"/>
</dbReference>
<dbReference type="FunFam" id="1.10.510.10:FF:001725">
    <property type="entry name" value="Kinase like protein"/>
    <property type="match status" value="1"/>
</dbReference>
<dbReference type="InterPro" id="IPR008271">
    <property type="entry name" value="Ser/Thr_kinase_AS"/>
</dbReference>
<evidence type="ECO:0000256" key="5">
    <source>
        <dbReference type="ARBA" id="ARBA00022777"/>
    </source>
</evidence>
<protein>
    <recommendedName>
        <fullName evidence="1">non-specific serine/threonine protein kinase</fullName>
        <ecNumber evidence="1">2.7.11.1</ecNumber>
    </recommendedName>
</protein>
<dbReference type="AlphaFoldDB" id="A0A7N2LDR1"/>
<evidence type="ECO:0000256" key="1">
    <source>
        <dbReference type="ARBA" id="ARBA00012513"/>
    </source>
</evidence>
<evidence type="ECO:0000256" key="4">
    <source>
        <dbReference type="ARBA" id="ARBA00022741"/>
    </source>
</evidence>
<reference evidence="9 10" key="1">
    <citation type="journal article" date="2016" name="G3 (Bethesda)">
        <title>First Draft Assembly and Annotation of the Genome of a California Endemic Oak Quercus lobata Nee (Fagaceae).</title>
        <authorList>
            <person name="Sork V.L."/>
            <person name="Fitz-Gibbon S.T."/>
            <person name="Puiu D."/>
            <person name="Crepeau M."/>
            <person name="Gugger P.F."/>
            <person name="Sherman R."/>
            <person name="Stevens K."/>
            <person name="Langley C.H."/>
            <person name="Pellegrini M."/>
            <person name="Salzberg S.L."/>
        </authorList>
    </citation>
    <scope>NUCLEOTIDE SEQUENCE [LARGE SCALE GENOMIC DNA]</scope>
    <source>
        <strain evidence="9 10">cv. SW786</strain>
    </source>
</reference>
<feature type="domain" description="Protein kinase" evidence="8">
    <location>
        <begin position="493"/>
        <end position="954"/>
    </location>
</feature>
<dbReference type="FunCoup" id="A0A7N2LDR1">
    <property type="interactions" value="1715"/>
</dbReference>
<evidence type="ECO:0000313" key="10">
    <source>
        <dbReference type="Proteomes" id="UP000594261"/>
    </source>
</evidence>
<dbReference type="FunFam" id="1.10.510.10:FF:001893">
    <property type="entry name" value="Probable serine/threonine-protein kinase DDB_G0291918"/>
    <property type="match status" value="1"/>
</dbReference>
<dbReference type="OMA" id="KTYFRKR"/>
<dbReference type="GeneID" id="115986470"/>
<dbReference type="KEGG" id="qlo:115986470"/>
<evidence type="ECO:0000313" key="9">
    <source>
        <dbReference type="EnsemblPlants" id="QL04p029927:mrna"/>
    </source>
</evidence>
<dbReference type="RefSeq" id="XP_030965361.1">
    <property type="nucleotide sequence ID" value="XM_031109501.1"/>
</dbReference>
<keyword evidence="6" id="KW-0067">ATP-binding</keyword>
<dbReference type="EC" id="2.7.11.1" evidence="1"/>